<gene>
    <name evidence="2" type="ORF">FU658_11595</name>
</gene>
<keyword evidence="1" id="KW-0732">Signal</keyword>
<dbReference type="OrthoDB" id="6120981at2"/>
<accession>A0A5C8KN84</accession>
<dbReference type="Pfam" id="PF13698">
    <property type="entry name" value="DUF4156"/>
    <property type="match status" value="1"/>
</dbReference>
<feature type="chain" id="PRO_5022715647" evidence="1">
    <location>
        <begin position="19"/>
        <end position="134"/>
    </location>
</feature>
<protein>
    <submittedName>
        <fullName evidence="2">DUF4156 domain-containing protein</fullName>
    </submittedName>
</protein>
<dbReference type="EMBL" id="VRTS01000008">
    <property type="protein sequence ID" value="TXK60768.1"/>
    <property type="molecule type" value="Genomic_DNA"/>
</dbReference>
<sequence length="134" mass="14504">MRKIAVFSVLLLSVTATACTWVKLEPQARQIRVAAADVDLSGCERRGEVAVAVKDGVGPVSRNDLKVRDELETLARNEALGLQADTVQAKGEPSRGQQRFLAYRCGGAVPAAATRRDAEPVEQNEDGVEVFRIE</sequence>
<evidence type="ECO:0000256" key="1">
    <source>
        <dbReference type="SAM" id="SignalP"/>
    </source>
</evidence>
<reference evidence="2 3" key="1">
    <citation type="submission" date="2019-08" db="EMBL/GenBank/DDBJ databases">
        <authorList>
            <person name="Karlyshev A.V."/>
        </authorList>
    </citation>
    <scope>NUCLEOTIDE SEQUENCE [LARGE SCALE GENOMIC DNA]</scope>
    <source>
        <strain evidence="2 3">Alg18-2.2</strain>
    </source>
</reference>
<proteinExistence type="predicted"/>
<feature type="signal peptide" evidence="1">
    <location>
        <begin position="1"/>
        <end position="18"/>
    </location>
</feature>
<evidence type="ECO:0000313" key="2">
    <source>
        <dbReference type="EMBL" id="TXK60768.1"/>
    </source>
</evidence>
<dbReference type="PROSITE" id="PS51257">
    <property type="entry name" value="PROKAR_LIPOPROTEIN"/>
    <property type="match status" value="1"/>
</dbReference>
<organism evidence="2 3">
    <name type="scientific">Alkalisalibacterium limincola</name>
    <dbReference type="NCBI Taxonomy" id="2699169"/>
    <lineage>
        <taxon>Bacteria</taxon>
        <taxon>Pseudomonadati</taxon>
        <taxon>Pseudomonadota</taxon>
        <taxon>Gammaproteobacteria</taxon>
        <taxon>Lysobacterales</taxon>
        <taxon>Lysobacteraceae</taxon>
        <taxon>Alkalisalibacterium</taxon>
    </lineage>
</organism>
<keyword evidence="3" id="KW-1185">Reference proteome</keyword>
<comment type="caution">
    <text evidence="2">The sequence shown here is derived from an EMBL/GenBank/DDBJ whole genome shotgun (WGS) entry which is preliminary data.</text>
</comment>
<evidence type="ECO:0000313" key="3">
    <source>
        <dbReference type="Proteomes" id="UP000321248"/>
    </source>
</evidence>
<dbReference type="InterPro" id="IPR025294">
    <property type="entry name" value="DUF4156"/>
</dbReference>
<name>A0A5C8KN84_9GAMM</name>
<dbReference type="Proteomes" id="UP000321248">
    <property type="component" value="Unassembled WGS sequence"/>
</dbReference>
<dbReference type="AlphaFoldDB" id="A0A5C8KN84"/>